<organism evidence="2">
    <name type="scientific">candidate division WOR-3 bacterium</name>
    <dbReference type="NCBI Taxonomy" id="2052148"/>
    <lineage>
        <taxon>Bacteria</taxon>
        <taxon>Bacteria division WOR-3</taxon>
    </lineage>
</organism>
<dbReference type="InterPro" id="IPR026444">
    <property type="entry name" value="Secre_tail"/>
</dbReference>
<protein>
    <submittedName>
        <fullName evidence="2">T9SS type A sorting domain-containing protein</fullName>
    </submittedName>
</protein>
<dbReference type="NCBIfam" id="TIGR04183">
    <property type="entry name" value="Por_Secre_tail"/>
    <property type="match status" value="1"/>
</dbReference>
<dbReference type="AlphaFoldDB" id="A0A7V3VU37"/>
<proteinExistence type="predicted"/>
<evidence type="ECO:0000259" key="1">
    <source>
        <dbReference type="Pfam" id="PF18962"/>
    </source>
</evidence>
<evidence type="ECO:0000313" key="2">
    <source>
        <dbReference type="EMBL" id="HGE78162.1"/>
    </source>
</evidence>
<dbReference type="Pfam" id="PF18962">
    <property type="entry name" value="Por_Secre_tail"/>
    <property type="match status" value="1"/>
</dbReference>
<reference evidence="2" key="1">
    <citation type="journal article" date="2020" name="mSystems">
        <title>Genome- and Community-Level Interaction Insights into Carbon Utilization and Element Cycling Functions of Hydrothermarchaeota in Hydrothermal Sediment.</title>
        <authorList>
            <person name="Zhou Z."/>
            <person name="Liu Y."/>
            <person name="Xu W."/>
            <person name="Pan J."/>
            <person name="Luo Z.H."/>
            <person name="Li M."/>
        </authorList>
    </citation>
    <scope>NUCLEOTIDE SEQUENCE [LARGE SCALE GENOMIC DNA]</scope>
    <source>
        <strain evidence="2">SpSt-961</strain>
    </source>
</reference>
<dbReference type="EMBL" id="DTOZ01000106">
    <property type="protein sequence ID" value="HGE78162.1"/>
    <property type="molecule type" value="Genomic_DNA"/>
</dbReference>
<accession>A0A7V3VU37</accession>
<feature type="domain" description="Secretion system C-terminal sorting" evidence="1">
    <location>
        <begin position="64"/>
        <end position="140"/>
    </location>
</feature>
<comment type="caution">
    <text evidence="2">The sequence shown here is derived from an EMBL/GenBank/DDBJ whole genome shotgun (WGS) entry which is preliminary data.</text>
</comment>
<gene>
    <name evidence="2" type="ORF">ENX68_04085</name>
</gene>
<sequence length="143" mass="16383">MRLPDSVYKDGEIIIEIKNIKGKWVVCSEIGLYEFPEENGNMTSGPQGEEGGRYTLKGLRLLPMYPNPAKGLLKIRFNSPDERKITIKLYDVCGRLVYRENLLKSRIGMNEVLVKPERLSGGVYFVRLEAEGYARVEKVIFLR</sequence>
<name>A0A7V3VU37_UNCW3</name>